<sequence length="180" mass="20959">MSIAKQFLSNCLKEFKGIKKLGDRSMDQLNYKELHFQPSSESNSISIIVKHLSGNMISRWTDFLTTDGEKPWRDRDVEFEGIYQSKDELLADWNKGWNVVFNTLESLHEEDVLKTIKIRGEDHTVLQAIHRQISHYGNHIGQIVYIAKLIKNDEFKSLSIPKGKSQEFLEYKLNETNKKS</sequence>
<name>A0ABX2ZN23_9BACI</name>
<dbReference type="Gene3D" id="1.20.120.450">
    <property type="entry name" value="dinb family like domain"/>
    <property type="match status" value="1"/>
</dbReference>
<reference evidence="1 2" key="1">
    <citation type="submission" date="2016-07" db="EMBL/GenBank/DDBJ databases">
        <authorList>
            <person name="Townsley L."/>
            <person name="Shank E.A."/>
        </authorList>
    </citation>
    <scope>NUCLEOTIDE SEQUENCE [LARGE SCALE GENOMIC DNA]</scope>
    <source>
        <strain evidence="1 2">CH01</strain>
    </source>
</reference>
<accession>A0ABX2ZN23</accession>
<dbReference type="EMBL" id="MDKC01000037">
    <property type="protein sequence ID" value="ODG89874.1"/>
    <property type="molecule type" value="Genomic_DNA"/>
</dbReference>
<evidence type="ECO:0000313" key="1">
    <source>
        <dbReference type="EMBL" id="ODG89874.1"/>
    </source>
</evidence>
<dbReference type="Proteomes" id="UP000094580">
    <property type="component" value="Unassembled WGS sequence"/>
</dbReference>
<protein>
    <recommendedName>
        <fullName evidence="3">DUF1572 domain-containing protein</fullName>
    </recommendedName>
</protein>
<dbReference type="SUPFAM" id="SSF109854">
    <property type="entry name" value="DinB/YfiT-like putative metalloenzymes"/>
    <property type="match status" value="1"/>
</dbReference>
<proteinExistence type="predicted"/>
<gene>
    <name evidence="1" type="ORF">BED47_15825</name>
</gene>
<evidence type="ECO:0008006" key="3">
    <source>
        <dbReference type="Google" id="ProtNLM"/>
    </source>
</evidence>
<dbReference type="InterPro" id="IPR011466">
    <property type="entry name" value="DUF1572"/>
</dbReference>
<keyword evidence="2" id="KW-1185">Reference proteome</keyword>
<dbReference type="RefSeq" id="WP_069035625.1">
    <property type="nucleotide sequence ID" value="NZ_MDKC01000037.1"/>
</dbReference>
<dbReference type="InterPro" id="IPR034660">
    <property type="entry name" value="DinB/YfiT-like"/>
</dbReference>
<dbReference type="Pfam" id="PF07609">
    <property type="entry name" value="DUF1572"/>
    <property type="match status" value="1"/>
</dbReference>
<evidence type="ECO:0000313" key="2">
    <source>
        <dbReference type="Proteomes" id="UP000094580"/>
    </source>
</evidence>
<comment type="caution">
    <text evidence="1">The sequence shown here is derived from an EMBL/GenBank/DDBJ whole genome shotgun (WGS) entry which is preliminary data.</text>
</comment>
<organism evidence="1 2">
    <name type="scientific">Gottfriedia luciferensis</name>
    <dbReference type="NCBI Taxonomy" id="178774"/>
    <lineage>
        <taxon>Bacteria</taxon>
        <taxon>Bacillati</taxon>
        <taxon>Bacillota</taxon>
        <taxon>Bacilli</taxon>
        <taxon>Bacillales</taxon>
        <taxon>Bacillaceae</taxon>
        <taxon>Gottfriedia</taxon>
    </lineage>
</organism>